<gene>
    <name evidence="5" type="ORF">MES4922_110255</name>
</gene>
<dbReference type="Proteomes" id="UP001152604">
    <property type="component" value="Unassembled WGS sequence"/>
</dbReference>
<keyword evidence="3 5" id="KW-0378">Hydrolase</keyword>
<reference evidence="5" key="1">
    <citation type="submission" date="2022-03" db="EMBL/GenBank/DDBJ databases">
        <authorList>
            <person name="Brunel B."/>
        </authorList>
    </citation>
    <scope>NUCLEOTIDE SEQUENCE</scope>
    <source>
        <strain evidence="5">STM4922sample</strain>
    </source>
</reference>
<dbReference type="Pfam" id="PF19567">
    <property type="entry name" value="CpsB_CapC"/>
    <property type="match status" value="1"/>
</dbReference>
<proteinExistence type="inferred from homology"/>
<dbReference type="GO" id="GO:0004725">
    <property type="term" value="F:protein tyrosine phosphatase activity"/>
    <property type="evidence" value="ECO:0007669"/>
    <property type="project" value="UniProtKB-EC"/>
</dbReference>
<organism evidence="5 6">
    <name type="scientific">Mesorhizobium ventifaucium</name>
    <dbReference type="NCBI Taxonomy" id="666020"/>
    <lineage>
        <taxon>Bacteria</taxon>
        <taxon>Pseudomonadati</taxon>
        <taxon>Pseudomonadota</taxon>
        <taxon>Alphaproteobacteria</taxon>
        <taxon>Hyphomicrobiales</taxon>
        <taxon>Phyllobacteriaceae</taxon>
        <taxon>Mesorhizobium</taxon>
    </lineage>
</organism>
<dbReference type="PANTHER" id="PTHR39181:SF1">
    <property type="entry name" value="TYROSINE-PROTEIN PHOSPHATASE YWQE"/>
    <property type="match status" value="1"/>
</dbReference>
<protein>
    <recommendedName>
        <fullName evidence="2">protein-tyrosine-phosphatase</fullName>
        <ecNumber evidence="2">3.1.3.48</ecNumber>
    </recommendedName>
</protein>
<comment type="catalytic activity">
    <reaction evidence="4">
        <text>O-phospho-L-tyrosyl-[protein] + H2O = L-tyrosyl-[protein] + phosphate</text>
        <dbReference type="Rhea" id="RHEA:10684"/>
        <dbReference type="Rhea" id="RHEA-COMP:10136"/>
        <dbReference type="Rhea" id="RHEA-COMP:20101"/>
        <dbReference type="ChEBI" id="CHEBI:15377"/>
        <dbReference type="ChEBI" id="CHEBI:43474"/>
        <dbReference type="ChEBI" id="CHEBI:46858"/>
        <dbReference type="ChEBI" id="CHEBI:61978"/>
        <dbReference type="EC" id="3.1.3.48"/>
    </reaction>
</comment>
<accession>A0ABN8JCH6</accession>
<sequence length="298" mass="32272">MRHSLSCGWRICLLSGRNRHVAWVWPQTSMIDLHSHILPGLDDGSSSLAESLEMARLAVADGTTHMACTPHIVPGMYENGSANIARAVQRLEQALHSAAIPLALYVGADVHIAPDLPEQLALGSVPTLNRSRYFLFEPPHHVLPPRLEDLALRLINAGFIPILTHPERLTWIKANYDIVERLNAIGCLVQLTADSIVGAFGRTALYYSEKLIDEGRVDIIASDTHGATRRRPGLAQAVAAAAKRCGEDEARNMVLKRPGEILANRPLEPVGKARSKNPGPGNVGRFAGLGRLLKGGTA</sequence>
<dbReference type="InterPro" id="IPR016195">
    <property type="entry name" value="Pol/histidinol_Pase-like"/>
</dbReference>
<comment type="similarity">
    <text evidence="1">Belongs to the metallo-dependent hydrolases superfamily. CpsB/CapC family.</text>
</comment>
<evidence type="ECO:0000313" key="6">
    <source>
        <dbReference type="Proteomes" id="UP001152604"/>
    </source>
</evidence>
<keyword evidence="6" id="KW-1185">Reference proteome</keyword>
<evidence type="ECO:0000256" key="4">
    <source>
        <dbReference type="ARBA" id="ARBA00051722"/>
    </source>
</evidence>
<evidence type="ECO:0000313" key="5">
    <source>
        <dbReference type="EMBL" id="CAH2394811.1"/>
    </source>
</evidence>
<evidence type="ECO:0000256" key="1">
    <source>
        <dbReference type="ARBA" id="ARBA00005750"/>
    </source>
</evidence>
<dbReference type="PANTHER" id="PTHR39181">
    <property type="entry name" value="TYROSINE-PROTEIN PHOSPHATASE YWQE"/>
    <property type="match status" value="1"/>
</dbReference>
<dbReference type="EC" id="3.1.3.48" evidence="2"/>
<dbReference type="Gene3D" id="3.20.20.140">
    <property type="entry name" value="Metal-dependent hydrolases"/>
    <property type="match status" value="1"/>
</dbReference>
<evidence type="ECO:0000256" key="2">
    <source>
        <dbReference type="ARBA" id="ARBA00013064"/>
    </source>
</evidence>
<evidence type="ECO:0000256" key="3">
    <source>
        <dbReference type="ARBA" id="ARBA00022801"/>
    </source>
</evidence>
<dbReference type="EMBL" id="CAKXZS010000003">
    <property type="protein sequence ID" value="CAH2394811.1"/>
    <property type="molecule type" value="Genomic_DNA"/>
</dbReference>
<dbReference type="InterPro" id="IPR016667">
    <property type="entry name" value="Caps_polysacc_synth_CpsB/CapC"/>
</dbReference>
<name>A0ABN8JCH6_9HYPH</name>
<dbReference type="SUPFAM" id="SSF89550">
    <property type="entry name" value="PHP domain-like"/>
    <property type="match status" value="1"/>
</dbReference>
<comment type="caution">
    <text evidence="5">The sequence shown here is derived from an EMBL/GenBank/DDBJ whole genome shotgun (WGS) entry which is preliminary data.</text>
</comment>